<reference evidence="1" key="1">
    <citation type="submission" date="2021-09" db="EMBL/GenBank/DDBJ databases">
        <title>A high-quality genome of the endoparasitic fungus Hirsutella rhossiliensis with a comparison of Hirsutella genomes reveals transposable elements contributing to genome size variation.</title>
        <authorList>
            <person name="Lin R."/>
            <person name="Jiao Y."/>
            <person name="Sun X."/>
            <person name="Ling J."/>
            <person name="Xie B."/>
            <person name="Cheng X."/>
        </authorList>
    </citation>
    <scope>NUCLEOTIDE SEQUENCE</scope>
    <source>
        <strain evidence="1">HR02</strain>
    </source>
</reference>
<protein>
    <submittedName>
        <fullName evidence="1">Uncharacterized protein</fullName>
    </submittedName>
</protein>
<name>A0A9P8SHY9_9HYPO</name>
<proteinExistence type="predicted"/>
<sequence length="280" mass="32608">MSKDTIQRTILTEPQDWDKWLKELRARVDKTIHKLIFEHDKTPLELPERPEFSDFNAEAERFADLNAGQQKAYSEASRDYEGRRKEYLYETRLVTAARTTITETISKAKLTSLHDDETLREWFVKLEASTAPTRGYMMERIRAQYTIHLRAFPTKNISTWLARWEEIMGEAEQYFLVEAVTGQWLRDIASLIKPLSDGFSAIFIRGSKRLDEEAAAIQFKIYQKKDGPTRKQLARGAGFQLVVLTAMNLRAVQESPESYQDNPDLRKKVEEIREIQKDGK</sequence>
<keyword evidence="2" id="KW-1185">Reference proteome</keyword>
<comment type="caution">
    <text evidence="1">The sequence shown here is derived from an EMBL/GenBank/DDBJ whole genome shotgun (WGS) entry which is preliminary data.</text>
</comment>
<accession>A0A9P8SHY9</accession>
<evidence type="ECO:0000313" key="1">
    <source>
        <dbReference type="EMBL" id="KAH0962644.1"/>
    </source>
</evidence>
<dbReference type="AlphaFoldDB" id="A0A9P8SHY9"/>
<organism evidence="1 2">
    <name type="scientific">Hirsutella rhossiliensis</name>
    <dbReference type="NCBI Taxonomy" id="111463"/>
    <lineage>
        <taxon>Eukaryota</taxon>
        <taxon>Fungi</taxon>
        <taxon>Dikarya</taxon>
        <taxon>Ascomycota</taxon>
        <taxon>Pezizomycotina</taxon>
        <taxon>Sordariomycetes</taxon>
        <taxon>Hypocreomycetidae</taxon>
        <taxon>Hypocreales</taxon>
        <taxon>Ophiocordycipitaceae</taxon>
        <taxon>Hirsutella</taxon>
    </lineage>
</organism>
<dbReference type="OrthoDB" id="4897600at2759"/>
<gene>
    <name evidence="1" type="ORF">HRG_06746</name>
</gene>
<dbReference type="EMBL" id="JAIZPD010000006">
    <property type="protein sequence ID" value="KAH0962644.1"/>
    <property type="molecule type" value="Genomic_DNA"/>
</dbReference>
<evidence type="ECO:0000313" key="2">
    <source>
        <dbReference type="Proteomes" id="UP000824596"/>
    </source>
</evidence>
<dbReference type="GeneID" id="68355875"/>
<dbReference type="Proteomes" id="UP000824596">
    <property type="component" value="Unassembled WGS sequence"/>
</dbReference>
<dbReference type="RefSeq" id="XP_044720157.1">
    <property type="nucleotide sequence ID" value="XM_044865217.1"/>
</dbReference>